<feature type="transmembrane region" description="Helical" evidence="2">
    <location>
        <begin position="209"/>
        <end position="229"/>
    </location>
</feature>
<sequence>MPSTFQIRFVVLIVALGRVVDNSFSYRASPGSKIRCKWNCFAHVADLTVLKREMANSTTINNKLIKLIVRYEKQIDDKCTNQKSVNSSESSSEHCSVCLVNKRLFNSMTPNKSAINPFLHKEHSEIRAICTLKPARTTVSSPVDYSNRSFAICELIKFEADFESIDHHAVKTDPLGLCMNFTIPDRTNSTEGLQGAVKLRGWPKTVLDFFAFVFIGVFIYYSPAFLCLFCPTEILQDGVTHIILEGASPAFYISFFSKRHYLHCSCNYVMQGPLGQTDYSSFTKTYHELALTLYDCHMDSKRTQSQDVPSSSDQLPKLPNNTHDPDNVIAIPKELFEMACEKLLPLREGVCLLILKISVLVFSVLIVFSWATMFSFDTTPLMKTLLTFLTLAFPKIVAIYIDGGWQKKLRERVRKEKVPKIVEKFISRTSMTTRGQRDRNANIDEVNLFKIL</sequence>
<keyword evidence="5" id="KW-1185">Reference proteome</keyword>
<accession>A0A3M6TVP7</accession>
<gene>
    <name evidence="4" type="ORF">pdam_00019735</name>
</gene>
<reference evidence="4 5" key="1">
    <citation type="journal article" date="2018" name="Sci. Rep.">
        <title>Comparative analysis of the Pocillopora damicornis genome highlights role of immune system in coral evolution.</title>
        <authorList>
            <person name="Cunning R."/>
            <person name="Bay R.A."/>
            <person name="Gillette P."/>
            <person name="Baker A.C."/>
            <person name="Traylor-Knowles N."/>
        </authorList>
    </citation>
    <scope>NUCLEOTIDE SEQUENCE [LARGE SCALE GENOMIC DNA]</scope>
    <source>
        <strain evidence="4">RSMAS</strain>
        <tissue evidence="4">Whole animal</tissue>
    </source>
</reference>
<dbReference type="AlphaFoldDB" id="A0A3M6TVP7"/>
<feature type="chain" id="PRO_5018064011" evidence="3">
    <location>
        <begin position="23"/>
        <end position="452"/>
    </location>
</feature>
<feature type="compositionally biased region" description="Polar residues" evidence="1">
    <location>
        <begin position="305"/>
        <end position="322"/>
    </location>
</feature>
<evidence type="ECO:0000256" key="3">
    <source>
        <dbReference type="SAM" id="SignalP"/>
    </source>
</evidence>
<feature type="signal peptide" evidence="3">
    <location>
        <begin position="1"/>
        <end position="22"/>
    </location>
</feature>
<keyword evidence="2" id="KW-0472">Membrane</keyword>
<feature type="transmembrane region" description="Helical" evidence="2">
    <location>
        <begin position="350"/>
        <end position="373"/>
    </location>
</feature>
<dbReference type="EMBL" id="RCHS01002822">
    <property type="protein sequence ID" value="RMX45477.1"/>
    <property type="molecule type" value="Genomic_DNA"/>
</dbReference>
<name>A0A3M6TVP7_POCDA</name>
<proteinExistence type="predicted"/>
<dbReference type="Proteomes" id="UP000275408">
    <property type="component" value="Unassembled WGS sequence"/>
</dbReference>
<organism evidence="4 5">
    <name type="scientific">Pocillopora damicornis</name>
    <name type="common">Cauliflower coral</name>
    <name type="synonym">Millepora damicornis</name>
    <dbReference type="NCBI Taxonomy" id="46731"/>
    <lineage>
        <taxon>Eukaryota</taxon>
        <taxon>Metazoa</taxon>
        <taxon>Cnidaria</taxon>
        <taxon>Anthozoa</taxon>
        <taxon>Hexacorallia</taxon>
        <taxon>Scleractinia</taxon>
        <taxon>Astrocoeniina</taxon>
        <taxon>Pocilloporidae</taxon>
        <taxon>Pocillopora</taxon>
    </lineage>
</organism>
<feature type="region of interest" description="Disordered" evidence="1">
    <location>
        <begin position="302"/>
        <end position="323"/>
    </location>
</feature>
<keyword evidence="2" id="KW-0812">Transmembrane</keyword>
<evidence type="ECO:0000256" key="2">
    <source>
        <dbReference type="SAM" id="Phobius"/>
    </source>
</evidence>
<protein>
    <submittedName>
        <fullName evidence="4">Uncharacterized protein</fullName>
    </submittedName>
</protein>
<dbReference type="OrthoDB" id="5990078at2759"/>
<evidence type="ECO:0000313" key="5">
    <source>
        <dbReference type="Proteomes" id="UP000275408"/>
    </source>
</evidence>
<evidence type="ECO:0000256" key="1">
    <source>
        <dbReference type="SAM" id="MobiDB-lite"/>
    </source>
</evidence>
<keyword evidence="2" id="KW-1133">Transmembrane helix</keyword>
<feature type="transmembrane region" description="Helical" evidence="2">
    <location>
        <begin position="385"/>
        <end position="405"/>
    </location>
</feature>
<keyword evidence="3" id="KW-0732">Signal</keyword>
<evidence type="ECO:0000313" key="4">
    <source>
        <dbReference type="EMBL" id="RMX45477.1"/>
    </source>
</evidence>
<comment type="caution">
    <text evidence="4">The sequence shown here is derived from an EMBL/GenBank/DDBJ whole genome shotgun (WGS) entry which is preliminary data.</text>
</comment>